<proteinExistence type="predicted"/>
<protein>
    <submittedName>
        <fullName evidence="2">DUF3137 domain-containing protein</fullName>
    </submittedName>
</protein>
<feature type="transmembrane region" description="Helical" evidence="1">
    <location>
        <begin position="42"/>
        <end position="59"/>
    </location>
</feature>
<evidence type="ECO:0000313" key="3">
    <source>
        <dbReference type="Proteomes" id="UP000257131"/>
    </source>
</evidence>
<evidence type="ECO:0000256" key="1">
    <source>
        <dbReference type="SAM" id="Phobius"/>
    </source>
</evidence>
<feature type="transmembrane region" description="Helical" evidence="1">
    <location>
        <begin position="65"/>
        <end position="84"/>
    </location>
</feature>
<comment type="caution">
    <text evidence="2">The sequence shown here is derived from an EMBL/GenBank/DDBJ whole genome shotgun (WGS) entry which is preliminary data.</text>
</comment>
<accession>A0A3D9BWJ5</accession>
<dbReference type="EMBL" id="QOHR01000005">
    <property type="protein sequence ID" value="REC57721.1"/>
    <property type="molecule type" value="Genomic_DNA"/>
</dbReference>
<organism evidence="2 3">
    <name type="scientific">Rhodosalinus sediminis</name>
    <dbReference type="NCBI Taxonomy" id="1940533"/>
    <lineage>
        <taxon>Bacteria</taxon>
        <taxon>Pseudomonadati</taxon>
        <taxon>Pseudomonadota</taxon>
        <taxon>Alphaproteobacteria</taxon>
        <taxon>Rhodobacterales</taxon>
        <taxon>Paracoccaceae</taxon>
        <taxon>Rhodosalinus</taxon>
    </lineage>
</organism>
<dbReference type="Pfam" id="PF11335">
    <property type="entry name" value="DUF3137"/>
    <property type="match status" value="1"/>
</dbReference>
<dbReference type="AlphaFoldDB" id="A0A3D9BWJ5"/>
<dbReference type="RefSeq" id="WP_115978976.1">
    <property type="nucleotide sequence ID" value="NZ_QOHR01000005.1"/>
</dbReference>
<gene>
    <name evidence="2" type="ORF">DRV84_05995</name>
</gene>
<dbReference type="Proteomes" id="UP000257131">
    <property type="component" value="Unassembled WGS sequence"/>
</dbReference>
<reference evidence="2 3" key="1">
    <citation type="journal article" date="2017" name="Int. J. Syst. Evol. Microbiol.">
        <title>Rhodosalinus sediminis gen. nov., sp. nov., isolated from marine saltern.</title>
        <authorList>
            <person name="Guo L.Y."/>
            <person name="Ling S.K."/>
            <person name="Li C.M."/>
            <person name="Chen G.J."/>
            <person name="Du Z.J."/>
        </authorList>
    </citation>
    <scope>NUCLEOTIDE SEQUENCE [LARGE SCALE GENOMIC DNA]</scope>
    <source>
        <strain evidence="2 3">WDN1C137</strain>
    </source>
</reference>
<sequence length="335" mass="37049">MDFTERTPIEAGFAPVFRERVAPELDRLEAERQALLATAKQRLGIVAAAWAVLSALAVWSGTGDVWVAPVVLALFAGVAGYFIWNSLARRWGGSLAAAVMPAVCDFLGDLSYDREARDRFPLDRAVALGLIDEHNRVSLQDRLEGRYRDTEFEVVEAHLRRRTRGGGEDDDTKETTVFKGLLFRISTPEPAPTPILIARDHGKLGNAIGSFFAEGFGRKMPKVEVDHPEFETHFELHAEDAAAARDYLPPAFLDNLLAIAREESDRAGDRAMKGMTAGFRRDSFYLALARDAEFLEMGGLTQPVADVAPEVHKVFHDIALVRRIIDRLHGDAPSV</sequence>
<keyword evidence="1" id="KW-0472">Membrane</keyword>
<keyword evidence="1" id="KW-1133">Transmembrane helix</keyword>
<name>A0A3D9BWJ5_9RHOB</name>
<dbReference type="OrthoDB" id="7746008at2"/>
<keyword evidence="1" id="KW-0812">Transmembrane</keyword>
<evidence type="ECO:0000313" key="2">
    <source>
        <dbReference type="EMBL" id="REC57721.1"/>
    </source>
</evidence>
<dbReference type="InterPro" id="IPR021484">
    <property type="entry name" value="DUF3137"/>
</dbReference>
<keyword evidence="3" id="KW-1185">Reference proteome</keyword>